<dbReference type="Gene3D" id="3.40.50.720">
    <property type="entry name" value="NAD(P)-binding Rossmann-like Domain"/>
    <property type="match status" value="2"/>
</dbReference>
<reference evidence="10 11" key="1">
    <citation type="submission" date="2015-06" db="EMBL/GenBank/DDBJ databases">
        <authorList>
            <person name="Kim K.M."/>
        </authorList>
    </citation>
    <scope>NUCLEOTIDE SEQUENCE [LARGE SCALE GENOMIC DNA]</scope>
    <source>
        <strain evidence="10 11">KCTC 22370</strain>
    </source>
</reference>
<sequence length="390" mass="42291">MPQTVQRRAFLAGSSAALLAGCTRAGMPLTAAPPAHRLPPLALDMAHLMKITVCLRPFRPAGPRLEVERFGDKTVVHNYGHGGAGWSLGWGCAEEAAALARSGEADEFAVIGAGVIGLTSALRLIESGAKVTIYAEEFPAETRSARATGVWSPSSRIALAHNAPQGFAERWESWARASHAAHLRMVGLLGDPVEFLPQYEVASDDDGEMPFPPATHDFLHINRRVRDLNPPWRRLADQENPFAPRSTATGQGMVFNVASYADRLARLFMLRGGRMIRRAFPDRSAALALPERVIVNCMGYGAKAIWGDGTMVPVRGQIGWLVPQPDARYSLYHGGVNAVSRRDGVVIQYYGPNEDFGYGDTSEIPEPAETEQALAILRRAYAPPTSSRNG</sequence>
<dbReference type="InterPro" id="IPR006181">
    <property type="entry name" value="D-amino_acid_oxidase_CS"/>
</dbReference>
<dbReference type="GO" id="GO:0071949">
    <property type="term" value="F:FAD binding"/>
    <property type="evidence" value="ECO:0007669"/>
    <property type="project" value="InterPro"/>
</dbReference>
<dbReference type="PROSITE" id="PS51318">
    <property type="entry name" value="TAT"/>
    <property type="match status" value="1"/>
</dbReference>
<dbReference type="EMBL" id="CP011805">
    <property type="protein sequence ID" value="AKM06951.1"/>
    <property type="molecule type" value="Genomic_DNA"/>
</dbReference>
<feature type="domain" description="FAD dependent oxidoreductase" evidence="9">
    <location>
        <begin position="108"/>
        <end position="381"/>
    </location>
</feature>
<protein>
    <recommendedName>
        <fullName evidence="7">D-amino-acid oxidase</fullName>
        <ecNumber evidence="6">1.4.3.3</ecNumber>
    </recommendedName>
</protein>
<evidence type="ECO:0000256" key="3">
    <source>
        <dbReference type="ARBA" id="ARBA00022630"/>
    </source>
</evidence>
<keyword evidence="11" id="KW-1185">Reference proteome</keyword>
<organism evidence="10 11">
    <name type="scientific">Pelagerythrobacter marensis</name>
    <dbReference type="NCBI Taxonomy" id="543877"/>
    <lineage>
        <taxon>Bacteria</taxon>
        <taxon>Pseudomonadati</taxon>
        <taxon>Pseudomonadota</taxon>
        <taxon>Alphaproteobacteria</taxon>
        <taxon>Sphingomonadales</taxon>
        <taxon>Erythrobacteraceae</taxon>
        <taxon>Pelagerythrobacter</taxon>
    </lineage>
</organism>
<dbReference type="STRING" id="543877.AM2010_873"/>
<evidence type="ECO:0000313" key="10">
    <source>
        <dbReference type="EMBL" id="AKM06951.1"/>
    </source>
</evidence>
<evidence type="ECO:0000256" key="6">
    <source>
        <dbReference type="ARBA" id="ARBA00039101"/>
    </source>
</evidence>
<evidence type="ECO:0000256" key="5">
    <source>
        <dbReference type="ARBA" id="ARBA00023002"/>
    </source>
</evidence>
<dbReference type="SUPFAM" id="SSF51971">
    <property type="entry name" value="Nucleotide-binding domain"/>
    <property type="match status" value="1"/>
</dbReference>
<dbReference type="GO" id="GO:0003884">
    <property type="term" value="F:D-amino-acid oxidase activity"/>
    <property type="evidence" value="ECO:0007669"/>
    <property type="project" value="UniProtKB-EC"/>
</dbReference>
<evidence type="ECO:0000256" key="2">
    <source>
        <dbReference type="ARBA" id="ARBA00006730"/>
    </source>
</evidence>
<dbReference type="PANTHER" id="PTHR11530">
    <property type="entry name" value="D-AMINO ACID OXIDASE"/>
    <property type="match status" value="1"/>
</dbReference>
<comment type="similarity">
    <text evidence="2">Belongs to the DAMOX/DASOX family.</text>
</comment>
<dbReference type="PATRIC" id="fig|543877.4.peg.882"/>
<dbReference type="EC" id="1.4.3.3" evidence="6"/>
<keyword evidence="3" id="KW-0285">Flavoprotein</keyword>
<dbReference type="InterPro" id="IPR023209">
    <property type="entry name" value="DAO"/>
</dbReference>
<dbReference type="PROSITE" id="PS00677">
    <property type="entry name" value="DAO"/>
    <property type="match status" value="1"/>
</dbReference>
<evidence type="ECO:0000256" key="7">
    <source>
        <dbReference type="ARBA" id="ARBA00039751"/>
    </source>
</evidence>
<evidence type="ECO:0000256" key="1">
    <source>
        <dbReference type="ARBA" id="ARBA00001974"/>
    </source>
</evidence>
<keyword evidence="4" id="KW-0274">FAD</keyword>
<keyword evidence="5" id="KW-0560">Oxidoreductase</keyword>
<dbReference type="PROSITE" id="PS51257">
    <property type="entry name" value="PROKAR_LIPOPROTEIN"/>
    <property type="match status" value="1"/>
</dbReference>
<dbReference type="KEGG" id="amx:AM2010_873"/>
<dbReference type="InterPro" id="IPR006076">
    <property type="entry name" value="FAD-dep_OxRdtase"/>
</dbReference>
<dbReference type="Proteomes" id="UP000037643">
    <property type="component" value="Chromosome"/>
</dbReference>
<proteinExistence type="inferred from homology"/>
<dbReference type="AlphaFoldDB" id="A0A0G3X8J6"/>
<comment type="catalytic activity">
    <reaction evidence="8">
        <text>a D-alpha-amino acid + O2 + H2O = a 2-oxocarboxylate + H2O2 + NH4(+)</text>
        <dbReference type="Rhea" id="RHEA:21816"/>
        <dbReference type="ChEBI" id="CHEBI:15377"/>
        <dbReference type="ChEBI" id="CHEBI:15379"/>
        <dbReference type="ChEBI" id="CHEBI:16240"/>
        <dbReference type="ChEBI" id="CHEBI:28938"/>
        <dbReference type="ChEBI" id="CHEBI:35179"/>
        <dbReference type="ChEBI" id="CHEBI:59871"/>
        <dbReference type="EC" id="1.4.3.3"/>
    </reaction>
    <physiologicalReaction direction="left-to-right" evidence="8">
        <dbReference type="Rhea" id="RHEA:21817"/>
    </physiologicalReaction>
</comment>
<dbReference type="Pfam" id="PF01266">
    <property type="entry name" value="DAO"/>
    <property type="match status" value="1"/>
</dbReference>
<dbReference type="GO" id="GO:0019478">
    <property type="term" value="P:D-amino acid catabolic process"/>
    <property type="evidence" value="ECO:0007669"/>
    <property type="project" value="TreeGrafter"/>
</dbReference>
<dbReference type="PANTHER" id="PTHR11530:SF11">
    <property type="entry name" value="D-ASPARTATE OXIDASE"/>
    <property type="match status" value="1"/>
</dbReference>
<dbReference type="InterPro" id="IPR006311">
    <property type="entry name" value="TAT_signal"/>
</dbReference>
<gene>
    <name evidence="10" type="ORF">AM2010_873</name>
</gene>
<comment type="cofactor">
    <cofactor evidence="1">
        <name>FAD</name>
        <dbReference type="ChEBI" id="CHEBI:57692"/>
    </cofactor>
</comment>
<evidence type="ECO:0000256" key="8">
    <source>
        <dbReference type="ARBA" id="ARBA00049547"/>
    </source>
</evidence>
<evidence type="ECO:0000259" key="9">
    <source>
        <dbReference type="Pfam" id="PF01266"/>
    </source>
</evidence>
<name>A0A0G3X8J6_9SPHN</name>
<accession>A0A0G3X8J6</accession>
<evidence type="ECO:0000313" key="11">
    <source>
        <dbReference type="Proteomes" id="UP000037643"/>
    </source>
</evidence>
<evidence type="ECO:0000256" key="4">
    <source>
        <dbReference type="ARBA" id="ARBA00022827"/>
    </source>
</evidence>
<dbReference type="GO" id="GO:0005737">
    <property type="term" value="C:cytoplasm"/>
    <property type="evidence" value="ECO:0007669"/>
    <property type="project" value="TreeGrafter"/>
</dbReference>